<dbReference type="AlphaFoldDB" id="A0AAD6NKP6"/>
<dbReference type="FunFam" id="1.25.40.10:FF:000020">
    <property type="entry name" value="Stress-induced phosphoprotein 1"/>
    <property type="match status" value="1"/>
</dbReference>
<dbReference type="PANTHER" id="PTHR22904:SF523">
    <property type="entry name" value="STRESS-INDUCED-PHOSPHOPROTEIN 1"/>
    <property type="match status" value="1"/>
</dbReference>
<proteinExistence type="predicted"/>
<dbReference type="Pfam" id="PF17830">
    <property type="entry name" value="STI1-HOP_DP"/>
    <property type="match status" value="2"/>
</dbReference>
<dbReference type="Pfam" id="PF13181">
    <property type="entry name" value="TPR_8"/>
    <property type="match status" value="1"/>
</dbReference>
<dbReference type="SUPFAM" id="SSF48452">
    <property type="entry name" value="TPR-like"/>
    <property type="match status" value="3"/>
</dbReference>
<dbReference type="FunFam" id="1.10.260.100:FF:000002">
    <property type="entry name" value="Stress-induced-phosphoprotein 1 (Hsp70/Hsp90-organizing)"/>
    <property type="match status" value="1"/>
</dbReference>
<keyword evidence="9" id="KW-1185">Reference proteome</keyword>
<keyword evidence="4 5" id="KW-0802">TPR repeat</keyword>
<dbReference type="Pfam" id="PF13424">
    <property type="entry name" value="TPR_12"/>
    <property type="match status" value="1"/>
</dbReference>
<dbReference type="SMART" id="SM00727">
    <property type="entry name" value="STI1"/>
    <property type="match status" value="2"/>
</dbReference>
<reference evidence="8" key="1">
    <citation type="submission" date="2023-01" db="EMBL/GenBank/DDBJ databases">
        <title>The chitinases involved in constricting ring structure development in the nematode-trapping fungus Drechslerella dactyloides.</title>
        <authorList>
            <person name="Wang R."/>
            <person name="Zhang L."/>
            <person name="Tang P."/>
            <person name="Li S."/>
            <person name="Liang L."/>
        </authorList>
    </citation>
    <scope>NUCLEOTIDE SEQUENCE</scope>
    <source>
        <strain evidence="8">YMF1.00031</strain>
    </source>
</reference>
<keyword evidence="3" id="KW-0677">Repeat</keyword>
<dbReference type="SMART" id="SM00028">
    <property type="entry name" value="TPR"/>
    <property type="match status" value="9"/>
</dbReference>
<dbReference type="PROSITE" id="PS50005">
    <property type="entry name" value="TPR"/>
    <property type="match status" value="3"/>
</dbReference>
<comment type="subcellular location">
    <subcellularLocation>
        <location evidence="1">Cytoplasm</location>
    </subcellularLocation>
</comment>
<evidence type="ECO:0000256" key="2">
    <source>
        <dbReference type="ARBA" id="ARBA00022490"/>
    </source>
</evidence>
<dbReference type="InterPro" id="IPR006636">
    <property type="entry name" value="STI1_HS-bd"/>
</dbReference>
<keyword evidence="2" id="KW-0963">Cytoplasm</keyword>
<evidence type="ECO:0000256" key="5">
    <source>
        <dbReference type="PROSITE-ProRule" id="PRU00339"/>
    </source>
</evidence>
<feature type="compositionally biased region" description="Basic and acidic residues" evidence="6">
    <location>
        <begin position="261"/>
        <end position="275"/>
    </location>
</feature>
<name>A0AAD6NKP6_DREDA</name>
<dbReference type="Proteomes" id="UP001221413">
    <property type="component" value="Unassembled WGS sequence"/>
</dbReference>
<feature type="region of interest" description="Disordered" evidence="6">
    <location>
        <begin position="120"/>
        <end position="140"/>
    </location>
</feature>
<keyword evidence="8" id="KW-0346">Stress response</keyword>
<feature type="repeat" description="TPR" evidence="5">
    <location>
        <begin position="70"/>
        <end position="103"/>
    </location>
</feature>
<evidence type="ECO:0000256" key="3">
    <source>
        <dbReference type="ARBA" id="ARBA00022737"/>
    </source>
</evidence>
<feature type="domain" description="STI1" evidence="7">
    <location>
        <begin position="542"/>
        <end position="581"/>
    </location>
</feature>
<dbReference type="FunFam" id="1.25.40.10:FF:000010">
    <property type="entry name" value="Stress-induced phosphoprotein 1"/>
    <property type="match status" value="1"/>
</dbReference>
<evidence type="ECO:0000313" key="9">
    <source>
        <dbReference type="Proteomes" id="UP001221413"/>
    </source>
</evidence>
<evidence type="ECO:0000256" key="1">
    <source>
        <dbReference type="ARBA" id="ARBA00004496"/>
    </source>
</evidence>
<dbReference type="InterPro" id="IPR019734">
    <property type="entry name" value="TPR_rpt"/>
</dbReference>
<evidence type="ECO:0000256" key="6">
    <source>
        <dbReference type="SAM" id="MobiDB-lite"/>
    </source>
</evidence>
<feature type="compositionally biased region" description="Pro residues" evidence="6">
    <location>
        <begin position="236"/>
        <end position="249"/>
    </location>
</feature>
<dbReference type="InterPro" id="IPR011990">
    <property type="entry name" value="TPR-like_helical_dom_sf"/>
</dbReference>
<feature type="region of interest" description="Disordered" evidence="6">
    <location>
        <begin position="220"/>
        <end position="275"/>
    </location>
</feature>
<gene>
    <name evidence="8" type="ORF">Dda_2571</name>
</gene>
<protein>
    <submittedName>
        <fullName evidence="8">Heat shock protein</fullName>
    </submittedName>
</protein>
<dbReference type="Gene3D" id="1.25.40.10">
    <property type="entry name" value="Tetratricopeptide repeat domain"/>
    <property type="match status" value="3"/>
</dbReference>
<feature type="repeat" description="TPR" evidence="5">
    <location>
        <begin position="345"/>
        <end position="378"/>
    </location>
</feature>
<accession>A0AAD6NKP6</accession>
<feature type="compositionally biased region" description="Gly residues" evidence="6">
    <location>
        <begin position="128"/>
        <end position="139"/>
    </location>
</feature>
<dbReference type="GO" id="GO:0005737">
    <property type="term" value="C:cytoplasm"/>
    <property type="evidence" value="ECO:0007669"/>
    <property type="project" value="UniProtKB-SubCell"/>
</dbReference>
<dbReference type="InterPro" id="IPR041243">
    <property type="entry name" value="STI1/HOP_DP"/>
</dbReference>
<dbReference type="Pfam" id="PF00515">
    <property type="entry name" value="TPR_1"/>
    <property type="match status" value="1"/>
</dbReference>
<dbReference type="GO" id="GO:0051879">
    <property type="term" value="F:Hsp90 protein binding"/>
    <property type="evidence" value="ECO:0007669"/>
    <property type="project" value="TreeGrafter"/>
</dbReference>
<dbReference type="Gene3D" id="1.10.260.100">
    <property type="match status" value="2"/>
</dbReference>
<evidence type="ECO:0000313" key="8">
    <source>
        <dbReference type="EMBL" id="KAJ6261772.1"/>
    </source>
</evidence>
<dbReference type="PROSITE" id="PS50293">
    <property type="entry name" value="TPR_REGION"/>
    <property type="match status" value="1"/>
</dbReference>
<evidence type="ECO:0000256" key="4">
    <source>
        <dbReference type="ARBA" id="ARBA00022803"/>
    </source>
</evidence>
<dbReference type="EMBL" id="JAQGDS010000003">
    <property type="protein sequence ID" value="KAJ6261772.1"/>
    <property type="molecule type" value="Genomic_DNA"/>
</dbReference>
<comment type="caution">
    <text evidence="8">The sequence shown here is derived from an EMBL/GenBank/DDBJ whole genome shotgun (WGS) entry which is preliminary data.</text>
</comment>
<evidence type="ECO:0000259" key="7">
    <source>
        <dbReference type="SMART" id="SM00727"/>
    </source>
</evidence>
<dbReference type="PANTHER" id="PTHR22904">
    <property type="entry name" value="TPR REPEAT CONTAINING PROTEIN"/>
    <property type="match status" value="1"/>
</dbReference>
<organism evidence="8 9">
    <name type="scientific">Drechslerella dactyloides</name>
    <name type="common">Nematode-trapping fungus</name>
    <name type="synonym">Arthrobotrys dactyloides</name>
    <dbReference type="NCBI Taxonomy" id="74499"/>
    <lineage>
        <taxon>Eukaryota</taxon>
        <taxon>Fungi</taxon>
        <taxon>Dikarya</taxon>
        <taxon>Ascomycota</taxon>
        <taxon>Pezizomycotina</taxon>
        <taxon>Orbiliomycetes</taxon>
        <taxon>Orbiliales</taxon>
        <taxon>Orbiliaceae</taxon>
        <taxon>Drechslerella</taxon>
    </lineage>
</organism>
<feature type="domain" description="STI1" evidence="7">
    <location>
        <begin position="145"/>
        <end position="184"/>
    </location>
</feature>
<sequence length="594" mass="65784">MADALKAQGNAAFAAKDFPKAIDFFSQAIEVDPSNHVLYSNRSGSHASLKQFDEALKDATKCTEIKPDWSKGWSRKGAALHGTGDLIGAIDAYEEALKLDTNNAQAKQGLQSVNDAIRREQQRDEQQGGPGGGPGGMGLGQLFNDPMLFAKLSANPKTRDLIQDPEVMMKLQRIKQNPTDIQRCGSILDSTYELANADYYNSVIGDPQMMTILAALLGVPDREDGPAGQEDTPMSDAPPPRAKTPPPAYKEPTPEPEDEEAKAKREAKEAADKEKALGNDAYKKRNFDTAIEHYNKAWELHKDITYLNNLAAAKFEAGDYNGCIAECEKAITEGREIYADFKLIAKAYGRIGTTYQKTGDLTKAIDYYQRSLTEHRTPDILTKLRAAEKAKDKAEKEAYVSTEKAEEARLLGNEKFKTADWPGAVDAYTEMIKRAPSDARGYTNRAAALQKLMSFPSSIDDCRKAIELDPSFMRAHIRLAQGYLGLKEYNKVLDALAAATEADKDGKHTREIEDLSQKTMNTMYAAQENETEDQARERIQRDPEIVSIISDPIMQTILNQAKSDPMALQEHMRNPTVRTKIQKLIAAGVIRLGR</sequence>
<feature type="repeat" description="TPR" evidence="5">
    <location>
        <begin position="2"/>
        <end position="35"/>
    </location>
</feature>